<dbReference type="InterPro" id="IPR016181">
    <property type="entry name" value="Acyl_CoA_acyltransferase"/>
</dbReference>
<evidence type="ECO:0000259" key="3">
    <source>
        <dbReference type="PROSITE" id="PS51186"/>
    </source>
</evidence>
<dbReference type="PANTHER" id="PTHR43420">
    <property type="entry name" value="ACETYLTRANSFERASE"/>
    <property type="match status" value="1"/>
</dbReference>
<evidence type="ECO:0000313" key="4">
    <source>
        <dbReference type="EMBL" id="WFE90087.1"/>
    </source>
</evidence>
<organism evidence="4 5">
    <name type="scientific">Roseibium porphyridii</name>
    <dbReference type="NCBI Taxonomy" id="2866279"/>
    <lineage>
        <taxon>Bacteria</taxon>
        <taxon>Pseudomonadati</taxon>
        <taxon>Pseudomonadota</taxon>
        <taxon>Alphaproteobacteria</taxon>
        <taxon>Hyphomicrobiales</taxon>
        <taxon>Stappiaceae</taxon>
        <taxon>Roseibium</taxon>
    </lineage>
</organism>
<dbReference type="RefSeq" id="WP_265679945.1">
    <property type="nucleotide sequence ID" value="NZ_CP120863.1"/>
</dbReference>
<accession>A0ABY8F3L2</accession>
<name>A0ABY8F3L2_9HYPH</name>
<dbReference type="CDD" id="cd04301">
    <property type="entry name" value="NAT_SF"/>
    <property type="match status" value="1"/>
</dbReference>
<dbReference type="Proteomes" id="UP001209803">
    <property type="component" value="Chromosome"/>
</dbReference>
<feature type="domain" description="N-acetyltransferase" evidence="3">
    <location>
        <begin position="32"/>
        <end position="196"/>
    </location>
</feature>
<sequence length="196" mass="21412">MPDGFTIVPGLPEDQRSVAAGLFWQAFKGKLGKILSPERRAMQLIERILDPGFAISALGKEGDLLGLAGYKTSEGALVAGELSDMTAVFGPFGGLWRGLVLDVLERDVEPEILLMDGIFVSERARGQGIGTKLLDAVCAEAQRRRLSRVRLDVINTNPGARALYERQGFLPISREETGPFKYVFGFSSATRMERPV</sequence>
<dbReference type="Pfam" id="PF00583">
    <property type="entry name" value="Acetyltransf_1"/>
    <property type="match status" value="1"/>
</dbReference>
<proteinExistence type="predicted"/>
<evidence type="ECO:0000256" key="2">
    <source>
        <dbReference type="ARBA" id="ARBA00023315"/>
    </source>
</evidence>
<dbReference type="Gene3D" id="3.40.630.30">
    <property type="match status" value="1"/>
</dbReference>
<dbReference type="EMBL" id="CP120863">
    <property type="protein sequence ID" value="WFE90087.1"/>
    <property type="molecule type" value="Genomic_DNA"/>
</dbReference>
<dbReference type="InterPro" id="IPR050680">
    <property type="entry name" value="YpeA/RimI_acetyltransf"/>
</dbReference>
<keyword evidence="5" id="KW-1185">Reference proteome</keyword>
<keyword evidence="2 4" id="KW-0012">Acyltransferase</keyword>
<reference evidence="4 5" key="1">
    <citation type="submission" date="2023-03" db="EMBL/GenBank/DDBJ databases">
        <title>Roseibium porphyridii sp. nov. and Roseibium rhodosorbium sp. nov. isolated from marine algae, Porphyridium cruentum and Rhodosorus marinus, respectively.</title>
        <authorList>
            <person name="Lee M.W."/>
            <person name="Choi B.J."/>
            <person name="Lee J.K."/>
            <person name="Choi D.G."/>
            <person name="Baek J.H."/>
            <person name="Bayburt H."/>
            <person name="Kim J.M."/>
            <person name="Han D.M."/>
            <person name="Kim K.H."/>
            <person name="Jeon C.O."/>
        </authorList>
    </citation>
    <scope>NUCLEOTIDE SEQUENCE [LARGE SCALE GENOMIC DNA]</scope>
    <source>
        <strain evidence="4 5">KMA01</strain>
    </source>
</reference>
<dbReference type="InterPro" id="IPR000182">
    <property type="entry name" value="GNAT_dom"/>
</dbReference>
<dbReference type="PROSITE" id="PS51186">
    <property type="entry name" value="GNAT"/>
    <property type="match status" value="1"/>
</dbReference>
<evidence type="ECO:0000256" key="1">
    <source>
        <dbReference type="ARBA" id="ARBA00022679"/>
    </source>
</evidence>
<evidence type="ECO:0000313" key="5">
    <source>
        <dbReference type="Proteomes" id="UP001209803"/>
    </source>
</evidence>
<dbReference type="EC" id="2.3.1.-" evidence="4"/>
<dbReference type="GO" id="GO:0016746">
    <property type="term" value="F:acyltransferase activity"/>
    <property type="evidence" value="ECO:0007669"/>
    <property type="project" value="UniProtKB-KW"/>
</dbReference>
<protein>
    <submittedName>
        <fullName evidence="4">GNAT family N-acetyltransferase</fullName>
        <ecNumber evidence="4">2.3.1.-</ecNumber>
    </submittedName>
</protein>
<dbReference type="PANTHER" id="PTHR43420:SF47">
    <property type="entry name" value="N-ACETYLTRANSFERASE DOMAIN-CONTAINING PROTEIN"/>
    <property type="match status" value="1"/>
</dbReference>
<keyword evidence="1 4" id="KW-0808">Transferase</keyword>
<dbReference type="SUPFAM" id="SSF55729">
    <property type="entry name" value="Acyl-CoA N-acyltransferases (Nat)"/>
    <property type="match status" value="1"/>
</dbReference>
<gene>
    <name evidence="4" type="ORF">K1718_01695</name>
</gene>